<name>A0AAE1CLR0_9GAST</name>
<protein>
    <submittedName>
        <fullName evidence="1">Uncharacterized protein</fullName>
    </submittedName>
</protein>
<dbReference type="AlphaFoldDB" id="A0AAE1CLR0"/>
<evidence type="ECO:0000313" key="2">
    <source>
        <dbReference type="Proteomes" id="UP001283361"/>
    </source>
</evidence>
<dbReference type="Proteomes" id="UP001283361">
    <property type="component" value="Unassembled WGS sequence"/>
</dbReference>
<reference evidence="1" key="1">
    <citation type="journal article" date="2023" name="G3 (Bethesda)">
        <title>A reference genome for the long-term kleptoplast-retaining sea slug Elysia crispata morphotype clarki.</title>
        <authorList>
            <person name="Eastman K.E."/>
            <person name="Pendleton A.L."/>
            <person name="Shaikh M.A."/>
            <person name="Suttiyut T."/>
            <person name="Ogas R."/>
            <person name="Tomko P."/>
            <person name="Gavelis G."/>
            <person name="Widhalm J.R."/>
            <person name="Wisecaver J.H."/>
        </authorList>
    </citation>
    <scope>NUCLEOTIDE SEQUENCE</scope>
    <source>
        <strain evidence="1">ECLA1</strain>
    </source>
</reference>
<gene>
    <name evidence="1" type="ORF">RRG08_009618</name>
</gene>
<evidence type="ECO:0000313" key="1">
    <source>
        <dbReference type="EMBL" id="KAK3711029.1"/>
    </source>
</evidence>
<proteinExistence type="predicted"/>
<sequence>MQPLYYVTLRLLRQKAALVKPHGAPCSTMTDRHLGSGSVIELCEERVGFQFNIRRTASLVLNKLESSTGSILSFACVCFGAGFSLVSDWQPQTEVLT</sequence>
<comment type="caution">
    <text evidence="1">The sequence shown here is derived from an EMBL/GenBank/DDBJ whole genome shotgun (WGS) entry which is preliminary data.</text>
</comment>
<organism evidence="1 2">
    <name type="scientific">Elysia crispata</name>
    <name type="common">lettuce slug</name>
    <dbReference type="NCBI Taxonomy" id="231223"/>
    <lineage>
        <taxon>Eukaryota</taxon>
        <taxon>Metazoa</taxon>
        <taxon>Spiralia</taxon>
        <taxon>Lophotrochozoa</taxon>
        <taxon>Mollusca</taxon>
        <taxon>Gastropoda</taxon>
        <taxon>Heterobranchia</taxon>
        <taxon>Euthyneura</taxon>
        <taxon>Panpulmonata</taxon>
        <taxon>Sacoglossa</taxon>
        <taxon>Placobranchoidea</taxon>
        <taxon>Plakobranchidae</taxon>
        <taxon>Elysia</taxon>
    </lineage>
</organism>
<keyword evidence="2" id="KW-1185">Reference proteome</keyword>
<dbReference type="EMBL" id="JAWDGP010007625">
    <property type="protein sequence ID" value="KAK3711029.1"/>
    <property type="molecule type" value="Genomic_DNA"/>
</dbReference>
<accession>A0AAE1CLR0</accession>